<dbReference type="InterPro" id="IPR024906">
    <property type="entry name" value="Eno_Rdtase_FAD-bd_dom"/>
</dbReference>
<evidence type="ECO:0000259" key="12">
    <source>
        <dbReference type="Pfam" id="PF12242"/>
    </source>
</evidence>
<reference evidence="13 14" key="1">
    <citation type="journal article" date="2019" name="Anaerobe">
        <title>Detection of Robinsoniella peoriensis in multiple bone samples of a trauma patient.</title>
        <authorList>
            <person name="Schrottner P."/>
            <person name="Hartwich K."/>
            <person name="Bunk B."/>
            <person name="Schober I."/>
            <person name="Helbig S."/>
            <person name="Rudolph W.W."/>
            <person name="Gunzer F."/>
        </authorList>
    </citation>
    <scope>NUCLEOTIDE SEQUENCE [LARGE SCALE GENOMIC DNA]</scope>
    <source>
        <strain evidence="13 14">DSM 106044</strain>
    </source>
</reference>
<keyword evidence="3 9" id="KW-0276">Fatty acid metabolism</keyword>
<dbReference type="GO" id="GO:0004318">
    <property type="term" value="F:enoyl-[acyl-carrier-protein] reductase (NADH) activity"/>
    <property type="evidence" value="ECO:0007669"/>
    <property type="project" value="TreeGrafter"/>
</dbReference>
<dbReference type="AlphaFoldDB" id="A0A4U8Q8C4"/>
<feature type="binding site" evidence="9">
    <location>
        <begin position="272"/>
        <end position="274"/>
    </location>
    <ligand>
        <name>NAD(+)</name>
        <dbReference type="ChEBI" id="CHEBI:57540"/>
    </ligand>
</feature>
<evidence type="ECO:0000256" key="1">
    <source>
        <dbReference type="ARBA" id="ARBA00011245"/>
    </source>
</evidence>
<comment type="pathway">
    <text evidence="9">Lipid metabolism; fatty acid biosynthesis.</text>
</comment>
<feature type="binding site" evidence="9">
    <location>
        <position position="224"/>
    </location>
    <ligand>
        <name>substrate</name>
    </ligand>
</feature>
<evidence type="ECO:0000313" key="13">
    <source>
        <dbReference type="EMBL" id="TLD00789.1"/>
    </source>
</evidence>
<dbReference type="Pfam" id="PF07055">
    <property type="entry name" value="Eno-Rase_FAD_bd"/>
    <property type="match status" value="1"/>
</dbReference>
<feature type="domain" description="Trans-2-enoyl-CoA reductase catalytic" evidence="11">
    <location>
        <begin position="82"/>
        <end position="315"/>
    </location>
</feature>
<organism evidence="13 14">
    <name type="scientific">Robinsoniella peoriensis</name>
    <dbReference type="NCBI Taxonomy" id="180332"/>
    <lineage>
        <taxon>Bacteria</taxon>
        <taxon>Bacillati</taxon>
        <taxon>Bacillota</taxon>
        <taxon>Clostridia</taxon>
        <taxon>Lachnospirales</taxon>
        <taxon>Lachnospiraceae</taxon>
        <taxon>Robinsoniella</taxon>
    </lineage>
</organism>
<dbReference type="RefSeq" id="WP_138002494.1">
    <property type="nucleotide sequence ID" value="NZ_QGQD01000047.1"/>
</dbReference>
<proteinExistence type="inferred from homology"/>
<feature type="binding site" evidence="9">
    <location>
        <position position="243"/>
    </location>
    <ligand>
        <name>NAD(+)</name>
        <dbReference type="ChEBI" id="CHEBI:57540"/>
    </ligand>
</feature>
<dbReference type="Pfam" id="PF12241">
    <property type="entry name" value="Enoyl_reductase"/>
    <property type="match status" value="1"/>
</dbReference>
<name>A0A4U8Q8C4_9FIRM</name>
<dbReference type="UniPathway" id="UPA00094"/>
<sequence>MVIEPKVREFICTTAHPDGCRENVMRQIEYTKKLGNTEGPKKVLIIGSSTGYGLASRITATYACNASTLGIMFEKPAAPPRRTATPGWYNTKTFEEIAQADGYYAKTINGDAFSEKVKLETIDIIKKDLGKIDMVIYSLAAPRRTLGDGTVYSSTLKTVEQDFTNKSLNLKDNSISEATIHPASEEEITATVKVMGGEDWMDWMKALSEADVLEPNAETVAYSYIGPKLTYPVYYNGTIGIAKKHLYDTSLQINKDFSHKGIHAYISVNKALVTQASSAIPIVPLYMAILYKVMKDKNLHEGCIEQINRLFREKLNCGCPVVDKEGRIRLDDYEMNEDIQSQVMEYWDQVNSENINQLADMTGYWDDFYHMFGFRFDDVDYTKDVTLE</sequence>
<dbReference type="HAMAP" id="MF_01838">
    <property type="entry name" value="FabV_reductase"/>
    <property type="match status" value="1"/>
</dbReference>
<keyword evidence="7 9" id="KW-0275">Fatty acid biosynthesis</keyword>
<dbReference type="PANTHER" id="PTHR37480:SF1">
    <property type="entry name" value="ENOYL-[ACYL-CARRIER-PROTEIN] REDUCTASE [NADH]"/>
    <property type="match status" value="1"/>
</dbReference>
<keyword evidence="4 9" id="KW-0560">Oxidoreductase</keyword>
<evidence type="ECO:0000256" key="7">
    <source>
        <dbReference type="ARBA" id="ARBA00023160"/>
    </source>
</evidence>
<dbReference type="EC" id="1.3.1.44" evidence="9"/>
<dbReference type="InterPro" id="IPR024910">
    <property type="entry name" value="Enoyl-CoA_Rdtase_cat_dom"/>
</dbReference>
<evidence type="ECO:0000256" key="6">
    <source>
        <dbReference type="ARBA" id="ARBA00023098"/>
    </source>
</evidence>
<accession>A0A4U8Q8C4</accession>
<keyword evidence="6 9" id="KW-0443">Lipid metabolism</keyword>
<dbReference type="EMBL" id="QGQD01000047">
    <property type="protein sequence ID" value="TLD00789.1"/>
    <property type="molecule type" value="Genomic_DNA"/>
</dbReference>
<feature type="binding site" evidence="9">
    <location>
        <begin position="139"/>
        <end position="140"/>
    </location>
    <ligand>
        <name>NAD(+)</name>
        <dbReference type="ChEBI" id="CHEBI:57540"/>
    </ligand>
</feature>
<evidence type="ECO:0000256" key="9">
    <source>
        <dbReference type="HAMAP-Rule" id="MF_01838"/>
    </source>
</evidence>
<dbReference type="STRING" id="180332.GCA_000797495_00043"/>
<dbReference type="NCBIfam" id="NF010177">
    <property type="entry name" value="PRK13656.1"/>
    <property type="match status" value="1"/>
</dbReference>
<dbReference type="GO" id="GO:0006633">
    <property type="term" value="P:fatty acid biosynthetic process"/>
    <property type="evidence" value="ECO:0007669"/>
    <property type="project" value="UniProtKB-UniRule"/>
</dbReference>
<dbReference type="PANTHER" id="PTHR37480">
    <property type="entry name" value="ENOYL-[ACYL-CARRIER-PROTEIN] REDUCTASE [NADH]"/>
    <property type="match status" value="1"/>
</dbReference>
<comment type="function">
    <text evidence="9">Involved in the fatty acid synthesis (FAS II). Catalyzes the reduction of a carbon-carbon double bond in an enoyl moiety that is covalently linked to a coenzyme A (CoA).</text>
</comment>
<dbReference type="Pfam" id="PF12242">
    <property type="entry name" value="Eno-Rase_NADH_b"/>
    <property type="match status" value="1"/>
</dbReference>
<dbReference type="InterPro" id="IPR010758">
    <property type="entry name" value="Trans-2-enoyl-CoA_reductase"/>
</dbReference>
<comment type="subunit">
    <text evidence="1 9">Monomer.</text>
</comment>
<feature type="site" description="Plays an important role in discriminating NADH against NADPH" evidence="9">
    <location>
        <position position="74"/>
    </location>
</feature>
<evidence type="ECO:0000313" key="14">
    <source>
        <dbReference type="Proteomes" id="UP000306509"/>
    </source>
</evidence>
<keyword evidence="5 9" id="KW-0520">NAD</keyword>
<dbReference type="NCBIfam" id="NF043048">
    <property type="entry name" value="EnoyACPredFabV"/>
    <property type="match status" value="1"/>
</dbReference>
<comment type="catalytic activity">
    <reaction evidence="8 9">
        <text>a 2,3-saturated acyl-CoA + NAD(+) = a (2E)-enoyl-CoA + NADH + H(+)</text>
        <dbReference type="Rhea" id="RHEA:18177"/>
        <dbReference type="ChEBI" id="CHEBI:15378"/>
        <dbReference type="ChEBI" id="CHEBI:57540"/>
        <dbReference type="ChEBI" id="CHEBI:57945"/>
        <dbReference type="ChEBI" id="CHEBI:58856"/>
        <dbReference type="ChEBI" id="CHEBI:65111"/>
        <dbReference type="EC" id="1.3.1.44"/>
    </reaction>
</comment>
<feature type="active site" description="Proton donor" evidence="9">
    <location>
        <position position="234"/>
    </location>
</feature>
<dbReference type="Proteomes" id="UP000306509">
    <property type="component" value="Unassembled WGS sequence"/>
</dbReference>
<keyword evidence="2 9" id="KW-0444">Lipid biosynthesis</keyword>
<feature type="binding site" evidence="9">
    <location>
        <begin position="73"/>
        <end position="74"/>
    </location>
    <ligand>
        <name>NAD(+)</name>
        <dbReference type="ChEBI" id="CHEBI:57540"/>
    </ligand>
</feature>
<feature type="domain" description="Enoyl reductase FAD binding" evidence="10">
    <location>
        <begin position="322"/>
        <end position="385"/>
    </location>
</feature>
<evidence type="ECO:0000256" key="2">
    <source>
        <dbReference type="ARBA" id="ARBA00022516"/>
    </source>
</evidence>
<dbReference type="GO" id="GO:0051287">
    <property type="term" value="F:NAD binding"/>
    <property type="evidence" value="ECO:0007669"/>
    <property type="project" value="UniProtKB-UniRule"/>
</dbReference>
<feature type="domain" description="Trans-2-enoyl-CoA reductase-like NAD(P)H binding" evidence="12">
    <location>
        <begin position="2"/>
        <end position="77"/>
    </location>
</feature>
<evidence type="ECO:0000256" key="3">
    <source>
        <dbReference type="ARBA" id="ARBA00022832"/>
    </source>
</evidence>
<dbReference type="GO" id="GO:0050343">
    <property type="term" value="F:trans-2-enoyl-CoA reductase (NADH) activity"/>
    <property type="evidence" value="ECO:0007669"/>
    <property type="project" value="UniProtKB-UniRule"/>
</dbReference>
<feature type="binding site" evidence="9">
    <location>
        <begin position="47"/>
        <end position="52"/>
    </location>
    <ligand>
        <name>NAD(+)</name>
        <dbReference type="ChEBI" id="CHEBI:57540"/>
    </ligand>
</feature>
<evidence type="ECO:0000256" key="4">
    <source>
        <dbReference type="ARBA" id="ARBA00023002"/>
    </source>
</evidence>
<evidence type="ECO:0000259" key="11">
    <source>
        <dbReference type="Pfam" id="PF12241"/>
    </source>
</evidence>
<gene>
    <name evidence="9" type="primary">fabV</name>
    <name evidence="13" type="ORF">DSM106044_02365</name>
</gene>
<evidence type="ECO:0000256" key="8">
    <source>
        <dbReference type="ARBA" id="ARBA00048302"/>
    </source>
</evidence>
<comment type="caution">
    <text evidence="13">The sequence shown here is derived from an EMBL/GenBank/DDBJ whole genome shotgun (WGS) entry which is preliminary data.</text>
</comment>
<comment type="similarity">
    <text evidence="9">Belongs to the TER reductase family.</text>
</comment>
<dbReference type="Gene3D" id="3.40.50.720">
    <property type="entry name" value="NAD(P)-binding Rossmann-like Domain"/>
    <property type="match status" value="1"/>
</dbReference>
<keyword evidence="14" id="KW-1185">Reference proteome</keyword>
<feature type="binding site" evidence="9">
    <location>
        <begin position="111"/>
        <end position="112"/>
    </location>
    <ligand>
        <name>NAD(+)</name>
        <dbReference type="ChEBI" id="CHEBI:57540"/>
    </ligand>
</feature>
<dbReference type="InterPro" id="IPR050048">
    <property type="entry name" value="FabV-like_NADH_b"/>
</dbReference>
<evidence type="ECO:0000259" key="10">
    <source>
        <dbReference type="Pfam" id="PF07055"/>
    </source>
</evidence>
<evidence type="ECO:0000256" key="5">
    <source>
        <dbReference type="ARBA" id="ARBA00023027"/>
    </source>
</evidence>
<protein>
    <recommendedName>
        <fullName evidence="9">Trans-2-enoyl-CoA reductase [NADH]</fullName>
        <shortName evidence="9">TER</shortName>
        <ecNumber evidence="9">1.3.1.44</ecNumber>
    </recommendedName>
</protein>